<gene>
    <name evidence="3" type="primary">orf227</name>
</gene>
<protein>
    <recommendedName>
        <fullName evidence="2">Homing endonuclease LAGLIDADG domain-containing protein</fullName>
    </recommendedName>
</protein>
<feature type="domain" description="Homing endonuclease LAGLIDADG" evidence="2">
    <location>
        <begin position="38"/>
        <end position="205"/>
    </location>
</feature>
<dbReference type="Gene3D" id="3.10.28.10">
    <property type="entry name" value="Homing endonucleases"/>
    <property type="match status" value="2"/>
</dbReference>
<evidence type="ECO:0000313" key="3">
    <source>
        <dbReference type="EMBL" id="AGE14642.1"/>
    </source>
</evidence>
<reference evidence="3" key="1">
    <citation type="submission" date="2012-12" db="EMBL/GenBank/DDBJ databases">
        <authorList>
            <person name="Lang B.F."/>
        </authorList>
    </citation>
    <scope>NUCLEOTIDE SEQUENCE</scope>
</reference>
<name>M1GLX6_9BASI</name>
<dbReference type="GeneID" id="14658526"/>
<evidence type="ECO:0000256" key="1">
    <source>
        <dbReference type="ARBA" id="ARBA00002670"/>
    </source>
</evidence>
<dbReference type="InterPro" id="IPR027434">
    <property type="entry name" value="Homing_endonucl"/>
</dbReference>
<dbReference type="InterPro" id="IPR004860">
    <property type="entry name" value="LAGLIDADG_dom"/>
</dbReference>
<keyword evidence="3" id="KW-0496">Mitochondrion</keyword>
<organism evidence="3">
    <name type="scientific">Microbotryum cf. violaceum BFL-2013</name>
    <dbReference type="NCBI Taxonomy" id="1288119"/>
    <lineage>
        <taxon>Eukaryota</taxon>
        <taxon>Fungi</taxon>
        <taxon>Dikarya</taxon>
        <taxon>Basidiomycota</taxon>
        <taxon>Pucciniomycotina</taxon>
        <taxon>Microbotryomycetes</taxon>
        <taxon>Microbotryales</taxon>
        <taxon>Microbotryaceae</taxon>
        <taxon>Microbotryum</taxon>
    </lineage>
</organism>
<dbReference type="AlphaFoldDB" id="M1GLX6"/>
<accession>M1GLX6</accession>
<proteinExistence type="predicted"/>
<geneLocation type="mitochondrion" evidence="3"/>
<dbReference type="RefSeq" id="YP_007475428.1">
    <property type="nucleotide sequence ID" value="NC_020354.1"/>
</dbReference>
<dbReference type="EMBL" id="KC285587">
    <property type="protein sequence ID" value="AGE14642.1"/>
    <property type="molecule type" value="Genomic_DNA"/>
</dbReference>
<comment type="function">
    <text evidence="1">Mitochondrial DNA endonuclease involved in intron homing.</text>
</comment>
<dbReference type="Pfam" id="PF03161">
    <property type="entry name" value="LAGLIDADG_2"/>
    <property type="match status" value="1"/>
</dbReference>
<dbReference type="GO" id="GO:0004519">
    <property type="term" value="F:endonuclease activity"/>
    <property type="evidence" value="ECO:0007669"/>
    <property type="project" value="InterPro"/>
</dbReference>
<sequence length="227" mass="26674">MTMIIKRFINNIRDAHHLNSKYWQDWKKSLPMLPSQLREIAIAMVLSDATMYKVSREAYIKFEQGYIQKEFVEHLFDLFKDYCFMLSPGVRVLKSGHRAGLAKSYWFKTFTHVSFTEIWDLFYSNKSKSIKPGLILNNINVLGLAYWIMGDGSLGKDGSLILHTQSFTKLENEMLSKELNDKFNLNSKVTQHKELYYVIHIPRSDGLRLREWIAPHILPIFRYKISS</sequence>
<evidence type="ECO:0000259" key="2">
    <source>
        <dbReference type="Pfam" id="PF03161"/>
    </source>
</evidence>
<dbReference type="SUPFAM" id="SSF55608">
    <property type="entry name" value="Homing endonucleases"/>
    <property type="match status" value="1"/>
</dbReference>